<dbReference type="AlphaFoldDB" id="A0A1I4EHD1"/>
<organism evidence="1 2">
    <name type="scientific">Shimia haliotis</name>
    <dbReference type="NCBI Taxonomy" id="1280847"/>
    <lineage>
        <taxon>Bacteria</taxon>
        <taxon>Pseudomonadati</taxon>
        <taxon>Pseudomonadota</taxon>
        <taxon>Alphaproteobacteria</taxon>
        <taxon>Rhodobacterales</taxon>
        <taxon>Roseobacteraceae</taxon>
    </lineage>
</organism>
<dbReference type="Proteomes" id="UP000198851">
    <property type="component" value="Unassembled WGS sequence"/>
</dbReference>
<dbReference type="STRING" id="1280847.SAMN04488036_104203"/>
<protein>
    <submittedName>
        <fullName evidence="1">Phosphonate transport system substrate-binding protein</fullName>
    </submittedName>
</protein>
<sequence>MLIILKRLSWVLILLAPAQMLSAEVLVLGSLENDVRRQVARFTPLADYLETALAPHGISEVQITVMREDQDIAGAISSGDIDLYFDTPVIAAKVARDSGAIPLLKQYRNRDATFRSMIVAPVDGPVQTLDDLVDRKIGFEERSSSAGFLLPVYLLDQAGLKLAKLRTRHRDVPAGKVGYLFTGDCDNTMYWLVRGWVDAGAINDIDFRRLDSAFPGQFRVLSESRFMPREVVMQRPNMEHDLSQAISDALTSMHETPEGRVVIKGFSHTDRFERFPDIYGTFQPIFAILNRLISIGMI</sequence>
<keyword evidence="2" id="KW-1185">Reference proteome</keyword>
<dbReference type="Pfam" id="PF12974">
    <property type="entry name" value="Phosphonate-bd"/>
    <property type="match status" value="1"/>
</dbReference>
<dbReference type="RefSeq" id="WP_093323874.1">
    <property type="nucleotide sequence ID" value="NZ_FOSZ01000004.1"/>
</dbReference>
<gene>
    <name evidence="1" type="ORF">SAMN04488036_104203</name>
</gene>
<dbReference type="Gene3D" id="3.40.190.10">
    <property type="entry name" value="Periplasmic binding protein-like II"/>
    <property type="match status" value="2"/>
</dbReference>
<dbReference type="OrthoDB" id="225238at2"/>
<dbReference type="PANTHER" id="PTHR35841">
    <property type="entry name" value="PHOSPHONATES-BINDING PERIPLASMIC PROTEIN"/>
    <property type="match status" value="1"/>
</dbReference>
<dbReference type="SUPFAM" id="SSF53850">
    <property type="entry name" value="Periplasmic binding protein-like II"/>
    <property type="match status" value="1"/>
</dbReference>
<accession>A0A1I4EHD1</accession>
<proteinExistence type="predicted"/>
<reference evidence="2" key="1">
    <citation type="submission" date="2016-10" db="EMBL/GenBank/DDBJ databases">
        <authorList>
            <person name="Varghese N."/>
            <person name="Submissions S."/>
        </authorList>
    </citation>
    <scope>NUCLEOTIDE SEQUENCE [LARGE SCALE GENOMIC DNA]</scope>
    <source>
        <strain evidence="2">DSM 28453</strain>
    </source>
</reference>
<evidence type="ECO:0000313" key="2">
    <source>
        <dbReference type="Proteomes" id="UP000198851"/>
    </source>
</evidence>
<dbReference type="EMBL" id="FOSZ01000004">
    <property type="protein sequence ID" value="SFL03591.1"/>
    <property type="molecule type" value="Genomic_DNA"/>
</dbReference>
<dbReference type="PANTHER" id="PTHR35841:SF1">
    <property type="entry name" value="PHOSPHONATES-BINDING PERIPLASMIC PROTEIN"/>
    <property type="match status" value="1"/>
</dbReference>
<name>A0A1I4EHD1_9RHOB</name>
<evidence type="ECO:0000313" key="1">
    <source>
        <dbReference type="EMBL" id="SFL03591.1"/>
    </source>
</evidence>